<evidence type="ECO:0000313" key="4">
    <source>
        <dbReference type="EMBL" id="EJN93517.1"/>
    </source>
</evidence>
<dbReference type="Proteomes" id="UP000007815">
    <property type="component" value="Unassembled WGS sequence"/>
</dbReference>
<dbReference type="Pfam" id="PF00465">
    <property type="entry name" value="Fe-ADH"/>
    <property type="match status" value="1"/>
</dbReference>
<reference evidence="4 5" key="1">
    <citation type="submission" date="2009-12" db="EMBL/GenBank/DDBJ databases">
        <authorList>
            <person name="Lefebure T."/>
            <person name="Cornejo O.E."/>
            <person name="Pavinski Bitar P.D."/>
            <person name="Lang P."/>
            <person name="Stanhope M.J."/>
        </authorList>
    </citation>
    <scope>NUCLEOTIDE SEQUENCE [LARGE SCALE GENOMIC DNA]</scope>
    <source>
        <strain evidence="4 5">FA-1</strain>
    </source>
</reference>
<evidence type="ECO:0000259" key="3">
    <source>
        <dbReference type="Pfam" id="PF25137"/>
    </source>
</evidence>
<organism evidence="4 5">
    <name type="scientific">Streptococcus ratti FA-1 = DSM 20564</name>
    <dbReference type="NCBI Taxonomy" id="699248"/>
    <lineage>
        <taxon>Bacteria</taxon>
        <taxon>Bacillati</taxon>
        <taxon>Bacillota</taxon>
        <taxon>Bacilli</taxon>
        <taxon>Lactobacillales</taxon>
        <taxon>Streptococcaceae</taxon>
        <taxon>Streptococcus</taxon>
    </lineage>
</organism>
<protein>
    <submittedName>
        <fullName evidence="4">Alcohol dehydrogenase</fullName>
    </submittedName>
</protein>
<dbReference type="Pfam" id="PF25137">
    <property type="entry name" value="ADH_Fe_C"/>
    <property type="match status" value="1"/>
</dbReference>
<keyword evidence="5" id="KW-1185">Reference proteome</keyword>
<dbReference type="Gene3D" id="1.20.1090.10">
    <property type="entry name" value="Dehydroquinate synthase-like - alpha domain"/>
    <property type="match status" value="1"/>
</dbReference>
<name>A0ABN0GSZ1_STRRT</name>
<dbReference type="InterPro" id="IPR056798">
    <property type="entry name" value="ADH_Fe_C"/>
</dbReference>
<feature type="domain" description="Alcohol dehydrogenase iron-type/glycerol dehydrogenase GldA" evidence="2">
    <location>
        <begin position="10"/>
        <end position="176"/>
    </location>
</feature>
<comment type="caution">
    <text evidence="4">The sequence shown here is derived from an EMBL/GenBank/DDBJ whole genome shotgun (WGS) entry which is preliminary data.</text>
</comment>
<dbReference type="CDD" id="cd08551">
    <property type="entry name" value="Fe-ADH"/>
    <property type="match status" value="1"/>
</dbReference>
<dbReference type="InterPro" id="IPR039697">
    <property type="entry name" value="Alcohol_dehydrogenase_Fe"/>
</dbReference>
<sequence length="385" mass="41875">MLTDYSLKMPKNVLAGEHALEEIKTVIPAATKKIVIFTDKGIIKAGLVKLLEEVLIDLGFPYIIVSDIPAEPTYDQVQQVVDQFKAEKADFIIAIGGGSAMDSAKLASILSTDNYGVKDLLDNPLLAKKQVASLLIPTTAGTGSEATPNAIVSVPEKNLKIGIVNAEMIPDFVVLDARFIRNLPARIAAAPSVDAMCHAIECFTSKKRNPFSNSFALEAFDLIFNNIVEATLNPDAMEAKKKMLIAAFYAGVAITASGTTAIHALSYPLGGKYHIAHGVSNAILLMPVMKFNEPAIKEYLAEAYDRVVHNGDKSLSVSEKSRYIIQEMDRIVEVLQIPKSLTEFGVPKSDLEELVASGMEVQRLLVNNMRPVTADDAREIYQQVL</sequence>
<dbReference type="PANTHER" id="PTHR11496">
    <property type="entry name" value="ALCOHOL DEHYDROGENASE"/>
    <property type="match status" value="1"/>
</dbReference>
<dbReference type="Gene3D" id="3.40.50.1970">
    <property type="match status" value="1"/>
</dbReference>
<accession>A0ABN0GSZ1</accession>
<gene>
    <name evidence="4" type="ORF">SRA_03236</name>
</gene>
<dbReference type="RefSeq" id="WP_003087549.1">
    <property type="nucleotide sequence ID" value="NZ_AJTZ01000005.1"/>
</dbReference>
<keyword evidence="1" id="KW-0560">Oxidoreductase</keyword>
<dbReference type="SUPFAM" id="SSF56796">
    <property type="entry name" value="Dehydroquinate synthase-like"/>
    <property type="match status" value="1"/>
</dbReference>
<evidence type="ECO:0000256" key="1">
    <source>
        <dbReference type="ARBA" id="ARBA00023002"/>
    </source>
</evidence>
<dbReference type="PANTHER" id="PTHR11496:SF83">
    <property type="entry name" value="HYDROXYACID-OXOACID TRANSHYDROGENASE, MITOCHONDRIAL"/>
    <property type="match status" value="1"/>
</dbReference>
<dbReference type="InterPro" id="IPR001670">
    <property type="entry name" value="ADH_Fe/GldA"/>
</dbReference>
<dbReference type="EMBL" id="AJTZ01000005">
    <property type="protein sequence ID" value="EJN93517.1"/>
    <property type="molecule type" value="Genomic_DNA"/>
</dbReference>
<proteinExistence type="predicted"/>
<feature type="domain" description="Fe-containing alcohol dehydrogenase-like C-terminal" evidence="3">
    <location>
        <begin position="189"/>
        <end position="383"/>
    </location>
</feature>
<evidence type="ECO:0000313" key="5">
    <source>
        <dbReference type="Proteomes" id="UP000007815"/>
    </source>
</evidence>
<evidence type="ECO:0000259" key="2">
    <source>
        <dbReference type="Pfam" id="PF00465"/>
    </source>
</evidence>